<organism evidence="1 2">
    <name type="scientific">Pseudonocardia nematodicida</name>
    <dbReference type="NCBI Taxonomy" id="1206997"/>
    <lineage>
        <taxon>Bacteria</taxon>
        <taxon>Bacillati</taxon>
        <taxon>Actinomycetota</taxon>
        <taxon>Actinomycetes</taxon>
        <taxon>Pseudonocardiales</taxon>
        <taxon>Pseudonocardiaceae</taxon>
        <taxon>Pseudonocardia</taxon>
    </lineage>
</organism>
<proteinExistence type="predicted"/>
<gene>
    <name evidence="1" type="ORF">WIS52_20125</name>
</gene>
<name>A0ABV1KEA2_9PSEU</name>
<sequence length="47" mass="5233">MTPVEFEAKLTEPLTLVTYRESDISSFLTRSHDGNELAVAVLHMVAI</sequence>
<evidence type="ECO:0000313" key="2">
    <source>
        <dbReference type="Proteomes" id="UP001494902"/>
    </source>
</evidence>
<dbReference type="RefSeq" id="WP_349299848.1">
    <property type="nucleotide sequence ID" value="NZ_JBEDNQ010000008.1"/>
</dbReference>
<evidence type="ECO:0000313" key="1">
    <source>
        <dbReference type="EMBL" id="MEQ3552781.1"/>
    </source>
</evidence>
<reference evidence="1 2" key="1">
    <citation type="submission" date="2024-03" db="EMBL/GenBank/DDBJ databases">
        <title>Draft genome sequence of Pseudonocardia nematodicida JCM 31783.</title>
        <authorList>
            <person name="Butdee W."/>
            <person name="Duangmal K."/>
        </authorList>
    </citation>
    <scope>NUCLEOTIDE SEQUENCE [LARGE SCALE GENOMIC DNA]</scope>
    <source>
        <strain evidence="1 2">JCM 31783</strain>
    </source>
</reference>
<dbReference type="EMBL" id="JBEDNQ010000008">
    <property type="protein sequence ID" value="MEQ3552781.1"/>
    <property type="molecule type" value="Genomic_DNA"/>
</dbReference>
<keyword evidence="2" id="KW-1185">Reference proteome</keyword>
<protein>
    <submittedName>
        <fullName evidence="1">Uncharacterized protein</fullName>
    </submittedName>
</protein>
<dbReference type="Proteomes" id="UP001494902">
    <property type="component" value="Unassembled WGS sequence"/>
</dbReference>
<comment type="caution">
    <text evidence="1">The sequence shown here is derived from an EMBL/GenBank/DDBJ whole genome shotgun (WGS) entry which is preliminary data.</text>
</comment>
<accession>A0ABV1KEA2</accession>